<gene>
    <name evidence="1" type="ORF">METZ01_LOCUS463151</name>
</gene>
<proteinExistence type="predicted"/>
<dbReference type="EMBL" id="UINC01194282">
    <property type="protein sequence ID" value="SVE10297.1"/>
    <property type="molecule type" value="Genomic_DNA"/>
</dbReference>
<dbReference type="AlphaFoldDB" id="A0A383AR48"/>
<name>A0A383AR48_9ZZZZ</name>
<reference evidence="1" key="1">
    <citation type="submission" date="2018-05" db="EMBL/GenBank/DDBJ databases">
        <authorList>
            <person name="Lanie J.A."/>
            <person name="Ng W.-L."/>
            <person name="Kazmierczak K.M."/>
            <person name="Andrzejewski T.M."/>
            <person name="Davidsen T.M."/>
            <person name="Wayne K.J."/>
            <person name="Tettelin H."/>
            <person name="Glass J.I."/>
            <person name="Rusch D."/>
            <person name="Podicherti R."/>
            <person name="Tsui H.-C.T."/>
            <person name="Winkler M.E."/>
        </authorList>
    </citation>
    <scope>NUCLEOTIDE SEQUENCE</scope>
</reference>
<organism evidence="1">
    <name type="scientific">marine metagenome</name>
    <dbReference type="NCBI Taxonomy" id="408172"/>
    <lineage>
        <taxon>unclassified sequences</taxon>
        <taxon>metagenomes</taxon>
        <taxon>ecological metagenomes</taxon>
    </lineage>
</organism>
<accession>A0A383AR48</accession>
<evidence type="ECO:0000313" key="1">
    <source>
        <dbReference type="EMBL" id="SVE10297.1"/>
    </source>
</evidence>
<sequence>MFDGDMYKYRQRWDRDNPILKTELVSIAHNHDPLYGYRHLTRNITNFGSQNSWYTYMRTILYTDQDVYNSWKIEVHPTAENPDKSFHSPHHIFEVMMPEEF</sequence>
<feature type="non-terminal residue" evidence="1">
    <location>
        <position position="101"/>
    </location>
</feature>
<protein>
    <submittedName>
        <fullName evidence="1">Uncharacterized protein</fullName>
    </submittedName>
</protein>